<feature type="domain" description="Endonuclease/exonuclease/phosphatase" evidence="1">
    <location>
        <begin position="39"/>
        <end position="200"/>
    </location>
</feature>
<gene>
    <name evidence="2" type="ORF">Tsubulata_038315</name>
</gene>
<reference evidence="2" key="2">
    <citation type="journal article" date="2023" name="Plants (Basel)">
        <title>Annotation of the Turnera subulata (Passifloraceae) Draft Genome Reveals the S-Locus Evolved after the Divergence of Turneroideae from Passifloroideae in a Stepwise Manner.</title>
        <authorList>
            <person name="Henning P.M."/>
            <person name="Roalson E.H."/>
            <person name="Mir W."/>
            <person name="McCubbin A.G."/>
            <person name="Shore J.S."/>
        </authorList>
    </citation>
    <scope>NUCLEOTIDE SEQUENCE</scope>
    <source>
        <strain evidence="2">F60SS</strain>
    </source>
</reference>
<dbReference type="AlphaFoldDB" id="A0A9Q0JI38"/>
<evidence type="ECO:0000313" key="3">
    <source>
        <dbReference type="Proteomes" id="UP001141552"/>
    </source>
</evidence>
<protein>
    <recommendedName>
        <fullName evidence="1">Endonuclease/exonuclease/phosphatase domain-containing protein</fullName>
    </recommendedName>
</protein>
<dbReference type="InterPro" id="IPR036691">
    <property type="entry name" value="Endo/exonu/phosph_ase_sf"/>
</dbReference>
<organism evidence="2 3">
    <name type="scientific">Turnera subulata</name>
    <dbReference type="NCBI Taxonomy" id="218843"/>
    <lineage>
        <taxon>Eukaryota</taxon>
        <taxon>Viridiplantae</taxon>
        <taxon>Streptophyta</taxon>
        <taxon>Embryophyta</taxon>
        <taxon>Tracheophyta</taxon>
        <taxon>Spermatophyta</taxon>
        <taxon>Magnoliopsida</taxon>
        <taxon>eudicotyledons</taxon>
        <taxon>Gunneridae</taxon>
        <taxon>Pentapetalae</taxon>
        <taxon>rosids</taxon>
        <taxon>fabids</taxon>
        <taxon>Malpighiales</taxon>
        <taxon>Passifloraceae</taxon>
        <taxon>Turnera</taxon>
    </lineage>
</organism>
<dbReference type="PANTHER" id="PTHR33710:SF77">
    <property type="entry name" value="DNASE I-LIKE SUPERFAMILY PROTEIN"/>
    <property type="match status" value="1"/>
</dbReference>
<evidence type="ECO:0000259" key="1">
    <source>
        <dbReference type="Pfam" id="PF03372"/>
    </source>
</evidence>
<reference evidence="2" key="1">
    <citation type="submission" date="2022-02" db="EMBL/GenBank/DDBJ databases">
        <authorList>
            <person name="Henning P.M."/>
            <person name="McCubbin A.G."/>
            <person name="Shore J.S."/>
        </authorList>
    </citation>
    <scope>NUCLEOTIDE SEQUENCE</scope>
    <source>
        <strain evidence="2">F60SS</strain>
        <tissue evidence="2">Leaves</tissue>
    </source>
</reference>
<dbReference type="InterPro" id="IPR005135">
    <property type="entry name" value="Endo/exonuclease/phosphatase"/>
</dbReference>
<keyword evidence="3" id="KW-1185">Reference proteome</keyword>
<dbReference type="Proteomes" id="UP001141552">
    <property type="component" value="Unassembled WGS sequence"/>
</dbReference>
<name>A0A9Q0JI38_9ROSI</name>
<dbReference type="GO" id="GO:0003824">
    <property type="term" value="F:catalytic activity"/>
    <property type="evidence" value="ECO:0007669"/>
    <property type="project" value="InterPro"/>
</dbReference>
<comment type="caution">
    <text evidence="2">The sequence shown here is derived from an EMBL/GenBank/DDBJ whole genome shotgun (WGS) entry which is preliminary data.</text>
</comment>
<accession>A0A9Q0JI38</accession>
<proteinExistence type="predicted"/>
<dbReference type="Gene3D" id="3.60.10.10">
    <property type="entry name" value="Endonuclease/exonuclease/phosphatase"/>
    <property type="match status" value="1"/>
</dbReference>
<sequence length="312" mass="35735">MKEMKTNMKPLIAIVVEPRISGRKAANVIRRLGYTNSHRVDARGYSGGIWVLWNEREVGINILLDHTQFIHMQACLNGATFLATAIYASPQEKWRRFLWNNLKILSASIDQPWVLLGDFNAVLQGSERRDSNLKTGVGNKLFQDCVEECRLIDVQFMGPKFTWASAGRKARLDRALCNDRWLAEWPDSSTLHLPRICSDHNPILLQLDDRTGNINHGREFRFQSAWLLHADFPRFLSSSWPADASFPLAKAAFRARAQIWNKTVFGNIHLRKRRLLARISGIQRRNNYGRSRLEISGLKPGIEIPRISTPPQ</sequence>
<dbReference type="EMBL" id="JAKUCV010002459">
    <property type="protein sequence ID" value="KAJ4842578.1"/>
    <property type="molecule type" value="Genomic_DNA"/>
</dbReference>
<dbReference type="OrthoDB" id="1750980at2759"/>
<dbReference type="PANTHER" id="PTHR33710">
    <property type="entry name" value="BNAC02G09200D PROTEIN"/>
    <property type="match status" value="1"/>
</dbReference>
<dbReference type="SUPFAM" id="SSF56219">
    <property type="entry name" value="DNase I-like"/>
    <property type="match status" value="1"/>
</dbReference>
<evidence type="ECO:0000313" key="2">
    <source>
        <dbReference type="EMBL" id="KAJ4842578.1"/>
    </source>
</evidence>
<dbReference type="Pfam" id="PF03372">
    <property type="entry name" value="Exo_endo_phos"/>
    <property type="match status" value="1"/>
</dbReference>